<evidence type="ECO:0008006" key="3">
    <source>
        <dbReference type="Google" id="ProtNLM"/>
    </source>
</evidence>
<dbReference type="SUPFAM" id="SSF51556">
    <property type="entry name" value="Metallo-dependent hydrolases"/>
    <property type="match status" value="1"/>
</dbReference>
<evidence type="ECO:0000313" key="1">
    <source>
        <dbReference type="EMBL" id="GMA93893.1"/>
    </source>
</evidence>
<protein>
    <recommendedName>
        <fullName evidence="3">Cytosolic protein</fullName>
    </recommendedName>
</protein>
<dbReference type="InterPro" id="IPR032466">
    <property type="entry name" value="Metal_Hydrolase"/>
</dbReference>
<dbReference type="InterPro" id="IPR046249">
    <property type="entry name" value="DUF6282"/>
</dbReference>
<dbReference type="Pfam" id="PF19799">
    <property type="entry name" value="DUF6282"/>
    <property type="match status" value="1"/>
</dbReference>
<gene>
    <name evidence="1" type="ORF">GCM10025881_07170</name>
</gene>
<reference evidence="2" key="1">
    <citation type="journal article" date="2019" name="Int. J. Syst. Evol. Microbiol.">
        <title>The Global Catalogue of Microorganisms (GCM) 10K type strain sequencing project: providing services to taxonomists for standard genome sequencing and annotation.</title>
        <authorList>
            <consortium name="The Broad Institute Genomics Platform"/>
            <consortium name="The Broad Institute Genome Sequencing Center for Infectious Disease"/>
            <person name="Wu L."/>
            <person name="Ma J."/>
        </authorList>
    </citation>
    <scope>NUCLEOTIDE SEQUENCE [LARGE SCALE GENOMIC DNA]</scope>
    <source>
        <strain evidence="2">NBRC 108894</strain>
    </source>
</reference>
<sequence length="275" mass="29194">METHPTPSARAREIVAGAYDTHVHVAPDVVPRVIDDLTLAYRFLAVGMKGFVLKSHYVQTGERAAVVRRAVPGVDALGALCLNVPVGGLNPVAVEIAARSGARIVWFPTMDSVNQRATVGEIPAGAKPPMWLALMEELKAEGIDPDPVLVVDDRGDLLPAAHDVLTLIAKHDLTLATGHLSASEIMTLVPAAAAAGVRRIIVTHPEFPSQRLAVEQQLELAAHGALMERCYTTPATGKIPWDEMIEHIVAVGAEHSILSSDLGQPTNPPSKTASP</sequence>
<comment type="caution">
    <text evidence="1">The sequence shown here is derived from an EMBL/GenBank/DDBJ whole genome shotgun (WGS) entry which is preliminary data.</text>
</comment>
<name>A0ABQ6K089_9MICO</name>
<keyword evidence="2" id="KW-1185">Reference proteome</keyword>
<accession>A0ABQ6K089</accession>
<organism evidence="1 2">
    <name type="scientific">Pseudolysinimonas kribbensis</name>
    <dbReference type="NCBI Taxonomy" id="433641"/>
    <lineage>
        <taxon>Bacteria</taxon>
        <taxon>Bacillati</taxon>
        <taxon>Actinomycetota</taxon>
        <taxon>Actinomycetes</taxon>
        <taxon>Micrococcales</taxon>
        <taxon>Microbacteriaceae</taxon>
        <taxon>Pseudolysinimonas</taxon>
    </lineage>
</organism>
<evidence type="ECO:0000313" key="2">
    <source>
        <dbReference type="Proteomes" id="UP001157034"/>
    </source>
</evidence>
<dbReference type="EMBL" id="BSVB01000001">
    <property type="protein sequence ID" value="GMA93893.1"/>
    <property type="molecule type" value="Genomic_DNA"/>
</dbReference>
<dbReference type="Proteomes" id="UP001157034">
    <property type="component" value="Unassembled WGS sequence"/>
</dbReference>
<dbReference type="RefSeq" id="WP_284252885.1">
    <property type="nucleotide sequence ID" value="NZ_BSVB01000001.1"/>
</dbReference>
<proteinExistence type="predicted"/>